<evidence type="ECO:0000313" key="4">
    <source>
        <dbReference type="Proteomes" id="UP000009022"/>
    </source>
</evidence>
<dbReference type="Gene3D" id="1.10.3970.10">
    <property type="entry name" value="BSD domain"/>
    <property type="match status" value="1"/>
</dbReference>
<name>B3S189_TRIAD</name>
<evidence type="ECO:0000313" key="3">
    <source>
        <dbReference type="EMBL" id="EDV23198.1"/>
    </source>
</evidence>
<evidence type="ECO:0000259" key="2">
    <source>
        <dbReference type="PROSITE" id="PS50858"/>
    </source>
</evidence>
<proteinExistence type="predicted"/>
<dbReference type="HOGENOM" id="CLU_053864_0_0_1"/>
<feature type="compositionally biased region" description="Acidic residues" evidence="1">
    <location>
        <begin position="461"/>
        <end position="474"/>
    </location>
</feature>
<feature type="region of interest" description="Disordered" evidence="1">
    <location>
        <begin position="201"/>
        <end position="246"/>
    </location>
</feature>
<dbReference type="eggNOG" id="KOG2690">
    <property type="taxonomic scope" value="Eukaryota"/>
</dbReference>
<feature type="compositionally biased region" description="Basic and acidic residues" evidence="1">
    <location>
        <begin position="313"/>
        <end position="340"/>
    </location>
</feature>
<dbReference type="InterPro" id="IPR035925">
    <property type="entry name" value="BSD_dom_sf"/>
</dbReference>
<dbReference type="InterPro" id="IPR051494">
    <property type="entry name" value="BSD_domain-containing"/>
</dbReference>
<dbReference type="SUPFAM" id="SSF140383">
    <property type="entry name" value="BSD domain-like"/>
    <property type="match status" value="1"/>
</dbReference>
<dbReference type="Pfam" id="PF03909">
    <property type="entry name" value="BSD"/>
    <property type="match status" value="1"/>
</dbReference>
<feature type="compositionally biased region" description="Acidic residues" evidence="1">
    <location>
        <begin position="203"/>
        <end position="217"/>
    </location>
</feature>
<dbReference type="PhylomeDB" id="B3S189"/>
<sequence>MAEKKDANWWGGWIATAKEKSWSAFEMAKKDVSEFVTTLQTDTTQIVSETADTLKNKLTVERNDETGIQKGKISPISENLGWNVRFDEGISATSDIVDVKYESKAVNRLQAKLVVLRENPLTYREEPTDGEFHQWQSAFNVDEYKGEISELLVDKPRVRGLYSKLVPSEMSHLIFWQRYFYKVHLLKLEDERRAKLLARANETEDEVDWGDDEDDSDGYSGSALDTENRIETTTALPEVSPGIDEKDIATTEGPEIEDACTKNVQVHDCEPTEVPDTHEKDVQDPDNETTACNLESNDNIESIELAGTSENQKYSEDRASNIDNEDKISVGDNIEAKNESCSETEAVSPGSRDILPEDTDVCHEIVKSPVIDEKECDLSQPSDIDHTPAAVAQIQSISFNVDEENTGTVRISDEDLKDVNGKSSNDSKKGSSEDSTSDDWETEFDLDLENVEALENTPNADDIDNEDWDSWDEN</sequence>
<keyword evidence="4" id="KW-1185">Reference proteome</keyword>
<dbReference type="InParanoid" id="B3S189"/>
<feature type="compositionally biased region" description="Basic and acidic residues" evidence="1">
    <location>
        <begin position="411"/>
        <end position="432"/>
    </location>
</feature>
<dbReference type="InterPro" id="IPR005607">
    <property type="entry name" value="BSD_dom"/>
</dbReference>
<feature type="region of interest" description="Disordered" evidence="1">
    <location>
        <begin position="403"/>
        <end position="474"/>
    </location>
</feature>
<dbReference type="KEGG" id="tad:TRIADDRAFT_58239"/>
<dbReference type="STRING" id="10228.B3S189"/>
<dbReference type="SMART" id="SM00751">
    <property type="entry name" value="BSD"/>
    <property type="match status" value="1"/>
</dbReference>
<feature type="domain" description="BSD" evidence="2">
    <location>
        <begin position="135"/>
        <end position="187"/>
    </location>
</feature>
<dbReference type="EMBL" id="DS985247">
    <property type="protein sequence ID" value="EDV23198.1"/>
    <property type="molecule type" value="Genomic_DNA"/>
</dbReference>
<dbReference type="OrthoDB" id="73788at2759"/>
<dbReference type="PANTHER" id="PTHR16019">
    <property type="entry name" value="SYNAPSE-ASSOCIATED PROTEIN"/>
    <property type="match status" value="1"/>
</dbReference>
<feature type="region of interest" description="Disordered" evidence="1">
    <location>
        <begin position="272"/>
        <end position="293"/>
    </location>
</feature>
<dbReference type="OMA" id="TCFLCWF"/>
<feature type="compositionally biased region" description="Basic and acidic residues" evidence="1">
    <location>
        <begin position="272"/>
        <end position="283"/>
    </location>
</feature>
<dbReference type="CTD" id="6755645"/>
<evidence type="ECO:0000256" key="1">
    <source>
        <dbReference type="SAM" id="MobiDB-lite"/>
    </source>
</evidence>
<dbReference type="AlphaFoldDB" id="B3S189"/>
<dbReference type="PROSITE" id="PS50858">
    <property type="entry name" value="BSD"/>
    <property type="match status" value="1"/>
</dbReference>
<feature type="compositionally biased region" description="Acidic residues" evidence="1">
    <location>
        <begin position="435"/>
        <end position="452"/>
    </location>
</feature>
<gene>
    <name evidence="3" type="ORF">TRIADDRAFT_58239</name>
</gene>
<dbReference type="RefSeq" id="XP_002114108.1">
    <property type="nucleotide sequence ID" value="XM_002114072.1"/>
</dbReference>
<reference evidence="3 4" key="1">
    <citation type="journal article" date="2008" name="Nature">
        <title>The Trichoplax genome and the nature of placozoans.</title>
        <authorList>
            <person name="Srivastava M."/>
            <person name="Begovic E."/>
            <person name="Chapman J."/>
            <person name="Putnam N.H."/>
            <person name="Hellsten U."/>
            <person name="Kawashima T."/>
            <person name="Kuo A."/>
            <person name="Mitros T."/>
            <person name="Salamov A."/>
            <person name="Carpenter M.L."/>
            <person name="Signorovitch A.Y."/>
            <person name="Moreno M.A."/>
            <person name="Kamm K."/>
            <person name="Grimwood J."/>
            <person name="Schmutz J."/>
            <person name="Shapiro H."/>
            <person name="Grigoriev I.V."/>
            <person name="Buss L.W."/>
            <person name="Schierwater B."/>
            <person name="Dellaporta S.L."/>
            <person name="Rokhsar D.S."/>
        </authorList>
    </citation>
    <scope>NUCLEOTIDE SEQUENCE [LARGE SCALE GENOMIC DNA]</scope>
    <source>
        <strain evidence="3 4">Grell-BS-1999</strain>
    </source>
</reference>
<feature type="region of interest" description="Disordered" evidence="1">
    <location>
        <begin position="307"/>
        <end position="358"/>
    </location>
</feature>
<dbReference type="GeneID" id="6755645"/>
<organism evidence="3 4">
    <name type="scientific">Trichoplax adhaerens</name>
    <name type="common">Trichoplax reptans</name>
    <dbReference type="NCBI Taxonomy" id="10228"/>
    <lineage>
        <taxon>Eukaryota</taxon>
        <taxon>Metazoa</taxon>
        <taxon>Placozoa</taxon>
        <taxon>Uniplacotomia</taxon>
        <taxon>Trichoplacea</taxon>
        <taxon>Trichoplacidae</taxon>
        <taxon>Trichoplax</taxon>
    </lineage>
</organism>
<dbReference type="Proteomes" id="UP000009022">
    <property type="component" value="Unassembled WGS sequence"/>
</dbReference>
<protein>
    <recommendedName>
        <fullName evidence="2">BSD domain-containing protein</fullName>
    </recommendedName>
</protein>
<dbReference type="PANTHER" id="PTHR16019:SF5">
    <property type="entry name" value="BSD DOMAIN-CONTAINING PROTEIN 1"/>
    <property type="match status" value="1"/>
</dbReference>
<accession>B3S189</accession>
<dbReference type="GO" id="GO:0005737">
    <property type="term" value="C:cytoplasm"/>
    <property type="evidence" value="ECO:0000318"/>
    <property type="project" value="GO_Central"/>
</dbReference>